<dbReference type="InterPro" id="IPR026444">
    <property type="entry name" value="Secre_tail"/>
</dbReference>
<proteinExistence type="predicted"/>
<feature type="chain" id="PRO_5020642786" evidence="1">
    <location>
        <begin position="28"/>
        <end position="137"/>
    </location>
</feature>
<evidence type="ECO:0000313" key="4">
    <source>
        <dbReference type="Proteomes" id="UP000305848"/>
    </source>
</evidence>
<dbReference type="Pfam" id="PF18962">
    <property type="entry name" value="Por_Secre_tail"/>
    <property type="match status" value="1"/>
</dbReference>
<comment type="caution">
    <text evidence="3">The sequence shown here is derived from an EMBL/GenBank/DDBJ whole genome shotgun (WGS) entry which is preliminary data.</text>
</comment>
<feature type="signal peptide" evidence="1">
    <location>
        <begin position="1"/>
        <end position="27"/>
    </location>
</feature>
<dbReference type="OrthoDB" id="643719at2"/>
<keyword evidence="4" id="KW-1185">Reference proteome</keyword>
<protein>
    <submittedName>
        <fullName evidence="3">T9SS type A sorting domain-containing protein</fullName>
    </submittedName>
</protein>
<dbReference type="EMBL" id="SZQL01000012">
    <property type="protein sequence ID" value="TKK67226.1"/>
    <property type="molecule type" value="Genomic_DNA"/>
</dbReference>
<evidence type="ECO:0000313" key="3">
    <source>
        <dbReference type="EMBL" id="TKK67226.1"/>
    </source>
</evidence>
<sequence length="137" mass="15377">MNMRYRNLLVALALPVMMLAATNTLKAQQDTTVPQNNVVMNAYTYTPVLYQRGTSSANMRLFPNPASGATNIYINSIKGEDNGQVVIYNTNGTPVYKNIIKTGNNSVDLGNFSDGMYIIKVFTRDRFVYTYKLMVQK</sequence>
<name>A0A4U3L166_9BACT</name>
<dbReference type="NCBIfam" id="TIGR04183">
    <property type="entry name" value="Por_Secre_tail"/>
    <property type="match status" value="1"/>
</dbReference>
<reference evidence="3 4" key="1">
    <citation type="submission" date="2019-05" db="EMBL/GenBank/DDBJ databases">
        <title>Panacibacter sp. strain 17mud1-8 Genome sequencing and assembly.</title>
        <authorList>
            <person name="Chhetri G."/>
        </authorList>
    </citation>
    <scope>NUCLEOTIDE SEQUENCE [LARGE SCALE GENOMIC DNA]</scope>
    <source>
        <strain evidence="3 4">17mud1-8</strain>
    </source>
</reference>
<dbReference type="Proteomes" id="UP000305848">
    <property type="component" value="Unassembled WGS sequence"/>
</dbReference>
<accession>A0A4U3L166</accession>
<gene>
    <name evidence="3" type="ORF">FC093_15190</name>
</gene>
<dbReference type="AlphaFoldDB" id="A0A4U3L166"/>
<keyword evidence="1" id="KW-0732">Signal</keyword>
<evidence type="ECO:0000259" key="2">
    <source>
        <dbReference type="Pfam" id="PF18962"/>
    </source>
</evidence>
<feature type="domain" description="Secretion system C-terminal sorting" evidence="2">
    <location>
        <begin position="61"/>
        <end position="134"/>
    </location>
</feature>
<evidence type="ECO:0000256" key="1">
    <source>
        <dbReference type="SAM" id="SignalP"/>
    </source>
</evidence>
<organism evidence="3 4">
    <name type="scientific">Ilyomonas limi</name>
    <dbReference type="NCBI Taxonomy" id="2575867"/>
    <lineage>
        <taxon>Bacteria</taxon>
        <taxon>Pseudomonadati</taxon>
        <taxon>Bacteroidota</taxon>
        <taxon>Chitinophagia</taxon>
        <taxon>Chitinophagales</taxon>
        <taxon>Chitinophagaceae</taxon>
        <taxon>Ilyomonas</taxon>
    </lineage>
</organism>